<name>A0A2P2PCE9_RHIMU</name>
<protein>
    <submittedName>
        <fullName evidence="1">Uncharacterized protein</fullName>
    </submittedName>
</protein>
<organism evidence="1">
    <name type="scientific">Rhizophora mucronata</name>
    <name type="common">Asiatic mangrove</name>
    <dbReference type="NCBI Taxonomy" id="61149"/>
    <lineage>
        <taxon>Eukaryota</taxon>
        <taxon>Viridiplantae</taxon>
        <taxon>Streptophyta</taxon>
        <taxon>Embryophyta</taxon>
        <taxon>Tracheophyta</taxon>
        <taxon>Spermatophyta</taxon>
        <taxon>Magnoliopsida</taxon>
        <taxon>eudicotyledons</taxon>
        <taxon>Gunneridae</taxon>
        <taxon>Pentapetalae</taxon>
        <taxon>rosids</taxon>
        <taxon>fabids</taxon>
        <taxon>Malpighiales</taxon>
        <taxon>Rhizophoraceae</taxon>
        <taxon>Rhizophora</taxon>
    </lineage>
</organism>
<accession>A0A2P2PCE9</accession>
<evidence type="ECO:0000313" key="1">
    <source>
        <dbReference type="EMBL" id="MBX52428.1"/>
    </source>
</evidence>
<proteinExistence type="predicted"/>
<sequence>MVWESSALGCPFFLGVMPLLLYSQYNGDAVFCMLIHLCHRLQYFHS</sequence>
<dbReference type="AlphaFoldDB" id="A0A2P2PCE9"/>
<dbReference type="EMBL" id="GGEC01071944">
    <property type="protein sequence ID" value="MBX52428.1"/>
    <property type="molecule type" value="Transcribed_RNA"/>
</dbReference>
<reference evidence="1" key="1">
    <citation type="submission" date="2018-02" db="EMBL/GenBank/DDBJ databases">
        <title>Rhizophora mucronata_Transcriptome.</title>
        <authorList>
            <person name="Meera S.P."/>
            <person name="Sreeshan A."/>
            <person name="Augustine A."/>
        </authorList>
    </citation>
    <scope>NUCLEOTIDE SEQUENCE</scope>
    <source>
        <tissue evidence="1">Leaf</tissue>
    </source>
</reference>